<evidence type="ECO:0000313" key="1">
    <source>
        <dbReference type="EMBL" id="MBC5580749.1"/>
    </source>
</evidence>
<dbReference type="EMBL" id="JACONZ010000001">
    <property type="protein sequence ID" value="MBC5580749.1"/>
    <property type="molecule type" value="Genomic_DNA"/>
</dbReference>
<protein>
    <submittedName>
        <fullName evidence="1">Uncharacterized protein</fullName>
    </submittedName>
</protein>
<dbReference type="AlphaFoldDB" id="A0A923KXL6"/>
<reference evidence="1" key="1">
    <citation type="submission" date="2020-08" db="EMBL/GenBank/DDBJ databases">
        <title>Genome public.</title>
        <authorList>
            <person name="Liu C."/>
            <person name="Sun Q."/>
        </authorList>
    </citation>
    <scope>NUCLEOTIDE SEQUENCE</scope>
    <source>
        <strain evidence="1">BX8</strain>
    </source>
</reference>
<dbReference type="RefSeq" id="WP_186887080.1">
    <property type="nucleotide sequence ID" value="NZ_JACONZ010000001.1"/>
</dbReference>
<comment type="caution">
    <text evidence="1">The sequence shown here is derived from an EMBL/GenBank/DDBJ whole genome shotgun (WGS) entry which is preliminary data.</text>
</comment>
<organism evidence="1 2">
    <name type="scientific">Anaerofilum hominis</name>
    <dbReference type="NCBI Taxonomy" id="2763016"/>
    <lineage>
        <taxon>Bacteria</taxon>
        <taxon>Bacillati</taxon>
        <taxon>Bacillota</taxon>
        <taxon>Clostridia</taxon>
        <taxon>Eubacteriales</taxon>
        <taxon>Oscillospiraceae</taxon>
        <taxon>Anaerofilum</taxon>
    </lineage>
</organism>
<evidence type="ECO:0000313" key="2">
    <source>
        <dbReference type="Proteomes" id="UP000659630"/>
    </source>
</evidence>
<dbReference type="Proteomes" id="UP000659630">
    <property type="component" value="Unassembled WGS sequence"/>
</dbReference>
<proteinExistence type="predicted"/>
<name>A0A923KXL6_9FIRM</name>
<keyword evidence="2" id="KW-1185">Reference proteome</keyword>
<sequence>MLPEELAPEEFCPAGGPDLSAACAGVAEITAQLEEEVQTGDPFTAQRGLQLVKELRRREAALGCAAYRQGMLDAAHLSRRLDKLLGTEEQAPSAPALHAETER</sequence>
<accession>A0A923KXL6</accession>
<gene>
    <name evidence="1" type="ORF">H8S23_04455</name>
</gene>